<dbReference type="PROSITE" id="PS00409">
    <property type="entry name" value="PROKAR_NTER_METHYL"/>
    <property type="match status" value="1"/>
</dbReference>
<keyword evidence="1" id="KW-1133">Transmembrane helix</keyword>
<proteinExistence type="predicted"/>
<evidence type="ECO:0000313" key="2">
    <source>
        <dbReference type="EMBL" id="MCW1912318.1"/>
    </source>
</evidence>
<organism evidence="2 3">
    <name type="scientific">Luteolibacter rhizosphaerae</name>
    <dbReference type="NCBI Taxonomy" id="2989719"/>
    <lineage>
        <taxon>Bacteria</taxon>
        <taxon>Pseudomonadati</taxon>
        <taxon>Verrucomicrobiota</taxon>
        <taxon>Verrucomicrobiia</taxon>
        <taxon>Verrucomicrobiales</taxon>
        <taxon>Verrucomicrobiaceae</taxon>
        <taxon>Luteolibacter</taxon>
    </lineage>
</organism>
<sequence>MKSSPSSPRTARGLTLLELTVVIIVLLSLISIIFVGARAWKKGSDRSGCVINIRNAQQAVRSYQNLKALPTYTPINMFTDILGPGNFIEHDVICPAGGDYDHIGYIPEQGEMAMWCSLAASDEHVPANTSDW</sequence>
<accession>A0ABT3FXN0</accession>
<comment type="caution">
    <text evidence="2">The sequence shown here is derived from an EMBL/GenBank/DDBJ whole genome shotgun (WGS) entry which is preliminary data.</text>
</comment>
<evidence type="ECO:0000313" key="3">
    <source>
        <dbReference type="Proteomes" id="UP001165653"/>
    </source>
</evidence>
<evidence type="ECO:0000256" key="1">
    <source>
        <dbReference type="SAM" id="Phobius"/>
    </source>
</evidence>
<dbReference type="Proteomes" id="UP001165653">
    <property type="component" value="Unassembled WGS sequence"/>
</dbReference>
<reference evidence="2" key="1">
    <citation type="submission" date="2022-10" db="EMBL/GenBank/DDBJ databases">
        <title>Luteolibacter sp. GHJ8, whole genome shotgun sequencing project.</title>
        <authorList>
            <person name="Zhao G."/>
            <person name="Shen L."/>
        </authorList>
    </citation>
    <scope>NUCLEOTIDE SEQUENCE</scope>
    <source>
        <strain evidence="2">GHJ8</strain>
    </source>
</reference>
<gene>
    <name evidence="2" type="ORF">OJ996_01955</name>
</gene>
<name>A0ABT3FXN0_9BACT</name>
<protein>
    <submittedName>
        <fullName evidence="2">Type II secretion system GspH family protein</fullName>
    </submittedName>
</protein>
<keyword evidence="1" id="KW-0472">Membrane</keyword>
<dbReference type="InterPro" id="IPR012902">
    <property type="entry name" value="N_methyl_site"/>
</dbReference>
<dbReference type="EMBL" id="JAPDDR010000001">
    <property type="protein sequence ID" value="MCW1912318.1"/>
    <property type="molecule type" value="Genomic_DNA"/>
</dbReference>
<feature type="transmembrane region" description="Helical" evidence="1">
    <location>
        <begin position="16"/>
        <end position="37"/>
    </location>
</feature>
<dbReference type="InterPro" id="IPR045584">
    <property type="entry name" value="Pilin-like"/>
</dbReference>
<dbReference type="RefSeq" id="WP_264510613.1">
    <property type="nucleotide sequence ID" value="NZ_JAPDDR010000001.1"/>
</dbReference>
<dbReference type="SUPFAM" id="SSF54523">
    <property type="entry name" value="Pili subunits"/>
    <property type="match status" value="1"/>
</dbReference>
<keyword evidence="3" id="KW-1185">Reference proteome</keyword>
<keyword evidence="1" id="KW-0812">Transmembrane</keyword>